<feature type="transmembrane region" description="Helical" evidence="1">
    <location>
        <begin position="115"/>
        <end position="133"/>
    </location>
</feature>
<evidence type="ECO:0000313" key="3">
    <source>
        <dbReference type="EMBL" id="SFR94041.1"/>
    </source>
</evidence>
<dbReference type="RefSeq" id="WP_089815229.1">
    <property type="nucleotide sequence ID" value="NZ_FOZK01000001.1"/>
</dbReference>
<dbReference type="Proteomes" id="UP000199062">
    <property type="component" value="Unassembled WGS sequence"/>
</dbReference>
<evidence type="ECO:0000256" key="1">
    <source>
        <dbReference type="SAM" id="Phobius"/>
    </source>
</evidence>
<feature type="transmembrane region" description="Helical" evidence="1">
    <location>
        <begin position="42"/>
        <end position="65"/>
    </location>
</feature>
<keyword evidence="1" id="KW-0472">Membrane</keyword>
<evidence type="ECO:0000259" key="2">
    <source>
        <dbReference type="Pfam" id="PF03703"/>
    </source>
</evidence>
<organism evidence="3 4">
    <name type="scientific">Halomicrobium zhouii</name>
    <dbReference type="NCBI Taxonomy" id="767519"/>
    <lineage>
        <taxon>Archaea</taxon>
        <taxon>Methanobacteriati</taxon>
        <taxon>Methanobacteriota</taxon>
        <taxon>Stenosarchaea group</taxon>
        <taxon>Halobacteria</taxon>
        <taxon>Halobacteriales</taxon>
        <taxon>Haloarculaceae</taxon>
        <taxon>Halomicrobium</taxon>
    </lineage>
</organism>
<dbReference type="AlphaFoldDB" id="A0A1I6KS61"/>
<name>A0A1I6KS61_9EURY</name>
<keyword evidence="1" id="KW-0812">Transmembrane</keyword>
<feature type="transmembrane region" description="Helical" evidence="1">
    <location>
        <begin position="86"/>
        <end position="109"/>
    </location>
</feature>
<dbReference type="OrthoDB" id="270420at2157"/>
<gene>
    <name evidence="3" type="ORF">SAMN05216559_1433</name>
</gene>
<sequence length="239" mass="26203">MARGLPAVWSGLLALPFVVTGTYVAAFQAQYPIADGQATAPPAAGVVLAVFGLFVFGLGVYVQYVTAPSSPTLRQGERVVDECVPALRHALSKAFASFPVLGVGTYLLYFTELQYIYPILALAAGLYLFSTSCHRYWQNTLTKYYVTNQRVLVEYRFISLVRNEVPHDKVRGVEERRTFWESMLGIGYVIVRSGHGSGLAVTIGGIYDSDEFANTIRMQLGSHDHAEDEEADLVPGPEA</sequence>
<dbReference type="InterPro" id="IPR005182">
    <property type="entry name" value="YdbS-like_PH"/>
</dbReference>
<protein>
    <submittedName>
        <fullName evidence="3">PH domain-containing protein</fullName>
    </submittedName>
</protein>
<keyword evidence="4" id="KW-1185">Reference proteome</keyword>
<accession>A0A1I6KS61</accession>
<dbReference type="Pfam" id="PF03703">
    <property type="entry name" value="bPH_2"/>
    <property type="match status" value="1"/>
</dbReference>
<evidence type="ECO:0000313" key="4">
    <source>
        <dbReference type="Proteomes" id="UP000199062"/>
    </source>
</evidence>
<dbReference type="EMBL" id="FOZK01000001">
    <property type="protein sequence ID" value="SFR94041.1"/>
    <property type="molecule type" value="Genomic_DNA"/>
</dbReference>
<feature type="domain" description="YdbS-like PH" evidence="2">
    <location>
        <begin position="142"/>
        <end position="201"/>
    </location>
</feature>
<dbReference type="STRING" id="767519.SAMN05216559_1433"/>
<keyword evidence="1" id="KW-1133">Transmembrane helix</keyword>
<reference evidence="3 4" key="1">
    <citation type="submission" date="2016-10" db="EMBL/GenBank/DDBJ databases">
        <authorList>
            <person name="de Groot N.N."/>
        </authorList>
    </citation>
    <scope>NUCLEOTIDE SEQUENCE [LARGE SCALE GENOMIC DNA]</scope>
    <source>
        <strain evidence="3 4">CGMCC 1.10457</strain>
    </source>
</reference>
<proteinExistence type="predicted"/>